<reference evidence="5 6" key="1">
    <citation type="submission" date="2018-02" db="EMBL/GenBank/DDBJ databases">
        <authorList>
            <person name="Cohen D.B."/>
            <person name="Kent A.D."/>
        </authorList>
    </citation>
    <scope>NUCLEOTIDE SEQUENCE [LARGE SCALE GENOMIC DNA]</scope>
    <source>
        <strain evidence="5 6">ULC007</strain>
    </source>
</reference>
<comment type="caution">
    <text evidence="5">The sequence shown here is derived from an EMBL/GenBank/DDBJ whole genome shotgun (WGS) entry which is preliminary data.</text>
</comment>
<comment type="similarity">
    <text evidence="1">Belongs to the peptidase S13 family.</text>
</comment>
<feature type="signal peptide" evidence="4">
    <location>
        <begin position="1"/>
        <end position="24"/>
    </location>
</feature>
<keyword evidence="4" id="KW-0732">Signal</keyword>
<dbReference type="GO" id="GO:0000270">
    <property type="term" value="P:peptidoglycan metabolic process"/>
    <property type="evidence" value="ECO:0007669"/>
    <property type="project" value="TreeGrafter"/>
</dbReference>
<dbReference type="Proteomes" id="UP000238634">
    <property type="component" value="Unassembled WGS sequence"/>
</dbReference>
<dbReference type="GO" id="GO:0006508">
    <property type="term" value="P:proteolysis"/>
    <property type="evidence" value="ECO:0007669"/>
    <property type="project" value="InterPro"/>
</dbReference>
<reference evidence="5 6" key="2">
    <citation type="submission" date="2018-03" db="EMBL/GenBank/DDBJ databases">
        <title>The ancient ancestry and fast evolution of plastids.</title>
        <authorList>
            <person name="Moore K.R."/>
            <person name="Magnabosco C."/>
            <person name="Momper L."/>
            <person name="Gold D.A."/>
            <person name="Bosak T."/>
            <person name="Fournier G.P."/>
        </authorList>
    </citation>
    <scope>NUCLEOTIDE SEQUENCE [LARGE SCALE GENOMIC DNA]</scope>
    <source>
        <strain evidence="5 6">ULC007</strain>
    </source>
</reference>
<dbReference type="PANTHER" id="PTHR30023">
    <property type="entry name" value="D-ALANYL-D-ALANINE CARBOXYPEPTIDASE"/>
    <property type="match status" value="1"/>
</dbReference>
<dbReference type="Gene3D" id="3.50.80.20">
    <property type="entry name" value="D-Ala-D-Ala carboxypeptidase C, peptidase S13"/>
    <property type="match status" value="1"/>
</dbReference>
<sequence>MLKSRSFPIALLILGLTAGCTAEASKSTAPQATASPISNQPALSSASQSPFGLVSPTTPDAATTRTIQQYLKKLANQGFSERSQGVWMQSGTTLLANHQGTTPLSAASLTKVATSLAALQTFGVDHRFVTEISSTGTIENGILKGDLIVQGGNDPLFVWEEAIAVGNLLNQLQIRQVTGNLIVVGRFYMNFDTDPKASGELLKQGLNAALWSEEVKAQHLTLPAGTPRPQVTIAGDVKVANALPANAKPLLRHQSLPLAELLKKMNRYSNNAMAEIIASTVGGAKIVSFKAAQAAGVPQSEVLLVNGSGLGTENRLSPRAVCAMFLAIERSLEPFKLTVADIFTVVGQDSGVLDARKIPALAVTKSGSLDAVSALAGALPTSQKGVVWFVVINGGNNNLEGFRSDQEALLRGLSSQWGAVQTSPAALSINSERSSKAPVSERVN</sequence>
<proteinExistence type="inferred from homology"/>
<dbReference type="PRINTS" id="PR00922">
    <property type="entry name" value="DADACBPTASE3"/>
</dbReference>
<evidence type="ECO:0000313" key="5">
    <source>
        <dbReference type="EMBL" id="PSB21019.1"/>
    </source>
</evidence>
<dbReference type="InterPro" id="IPR012338">
    <property type="entry name" value="Beta-lactam/transpept-like"/>
</dbReference>
<dbReference type="GO" id="GO:0004185">
    <property type="term" value="F:serine-type carboxypeptidase activity"/>
    <property type="evidence" value="ECO:0007669"/>
    <property type="project" value="InterPro"/>
</dbReference>
<keyword evidence="5" id="KW-0645">Protease</keyword>
<dbReference type="Pfam" id="PF02113">
    <property type="entry name" value="Peptidase_S13"/>
    <property type="match status" value="2"/>
</dbReference>
<dbReference type="PROSITE" id="PS51257">
    <property type="entry name" value="PROKAR_LIPOPROTEIN"/>
    <property type="match status" value="1"/>
</dbReference>
<dbReference type="OrthoDB" id="9802627at2"/>
<dbReference type="PANTHER" id="PTHR30023:SF0">
    <property type="entry name" value="PENICILLIN-SENSITIVE CARBOXYPEPTIDASE A"/>
    <property type="match status" value="1"/>
</dbReference>
<evidence type="ECO:0000313" key="6">
    <source>
        <dbReference type="Proteomes" id="UP000238634"/>
    </source>
</evidence>
<feature type="chain" id="PRO_5015393494" evidence="4">
    <location>
        <begin position="25"/>
        <end position="444"/>
    </location>
</feature>
<dbReference type="InterPro" id="IPR000667">
    <property type="entry name" value="Peptidase_S13"/>
</dbReference>
<evidence type="ECO:0000256" key="1">
    <source>
        <dbReference type="ARBA" id="ARBA00006096"/>
    </source>
</evidence>
<keyword evidence="2" id="KW-0378">Hydrolase</keyword>
<protein>
    <submittedName>
        <fullName evidence="5">D-alanyl-D-alanine carboxypeptidase</fullName>
    </submittedName>
</protein>
<evidence type="ECO:0000256" key="4">
    <source>
        <dbReference type="SAM" id="SignalP"/>
    </source>
</evidence>
<evidence type="ECO:0000256" key="3">
    <source>
        <dbReference type="SAM" id="MobiDB-lite"/>
    </source>
</evidence>
<dbReference type="SUPFAM" id="SSF56601">
    <property type="entry name" value="beta-lactamase/transpeptidase-like"/>
    <property type="match status" value="1"/>
</dbReference>
<organism evidence="5 6">
    <name type="scientific">Phormidesmis priestleyi ULC007</name>
    <dbReference type="NCBI Taxonomy" id="1920490"/>
    <lineage>
        <taxon>Bacteria</taxon>
        <taxon>Bacillati</taxon>
        <taxon>Cyanobacteriota</taxon>
        <taxon>Cyanophyceae</taxon>
        <taxon>Leptolyngbyales</taxon>
        <taxon>Leptolyngbyaceae</taxon>
        <taxon>Phormidesmis</taxon>
    </lineage>
</organism>
<feature type="region of interest" description="Disordered" evidence="3">
    <location>
        <begin position="31"/>
        <end position="58"/>
    </location>
</feature>
<accession>A0A2T1DKJ7</accession>
<keyword evidence="6" id="KW-1185">Reference proteome</keyword>
<evidence type="ECO:0000256" key="2">
    <source>
        <dbReference type="ARBA" id="ARBA00022801"/>
    </source>
</evidence>
<gene>
    <name evidence="5" type="ORF">C7B65_05935</name>
</gene>
<keyword evidence="5" id="KW-0121">Carboxypeptidase</keyword>
<dbReference type="STRING" id="1920490.GCA_001895925_03566"/>
<dbReference type="Gene3D" id="3.40.710.10">
    <property type="entry name" value="DD-peptidase/beta-lactamase superfamily"/>
    <property type="match status" value="1"/>
</dbReference>
<name>A0A2T1DKJ7_9CYAN</name>
<dbReference type="AlphaFoldDB" id="A0A2T1DKJ7"/>
<dbReference type="EMBL" id="PVWG01000004">
    <property type="protein sequence ID" value="PSB21019.1"/>
    <property type="molecule type" value="Genomic_DNA"/>
</dbReference>